<evidence type="ECO:0000256" key="1">
    <source>
        <dbReference type="ARBA" id="ARBA00004651"/>
    </source>
</evidence>
<evidence type="ECO:0000256" key="5">
    <source>
        <dbReference type="ARBA" id="ARBA00023136"/>
    </source>
</evidence>
<reference evidence="8" key="1">
    <citation type="submission" date="2021-11" db="EMBL/GenBank/DDBJ databases">
        <title>Genome sequence.</title>
        <authorList>
            <person name="Sun Q."/>
        </authorList>
    </citation>
    <scope>NUCLEOTIDE SEQUENCE</scope>
    <source>
        <strain evidence="8">JC740</strain>
    </source>
</reference>
<name>A0ABS8NEQ1_9BACT</name>
<keyword evidence="9" id="KW-1185">Reference proteome</keyword>
<feature type="transmembrane region" description="Helical" evidence="6">
    <location>
        <begin position="140"/>
        <end position="163"/>
    </location>
</feature>
<keyword evidence="2" id="KW-1003">Cell membrane</keyword>
<dbReference type="EMBL" id="JAJKFW010000014">
    <property type="protein sequence ID" value="MCC9642008.1"/>
    <property type="molecule type" value="Genomic_DNA"/>
</dbReference>
<comment type="caution">
    <text evidence="8">The sequence shown here is derived from an EMBL/GenBank/DDBJ whole genome shotgun (WGS) entry which is preliminary data.</text>
</comment>
<feature type="transmembrane region" description="Helical" evidence="6">
    <location>
        <begin position="12"/>
        <end position="30"/>
    </location>
</feature>
<evidence type="ECO:0000313" key="8">
    <source>
        <dbReference type="EMBL" id="MCC9642008.1"/>
    </source>
</evidence>
<dbReference type="InterPro" id="IPR051311">
    <property type="entry name" value="DedA_domain"/>
</dbReference>
<dbReference type="RefSeq" id="WP_230272590.1">
    <property type="nucleotide sequence ID" value="NZ_JAJKFW010000014.1"/>
</dbReference>
<organism evidence="8 9">
    <name type="scientific">Rhodopirellula halodulae</name>
    <dbReference type="NCBI Taxonomy" id="2894198"/>
    <lineage>
        <taxon>Bacteria</taxon>
        <taxon>Pseudomonadati</taxon>
        <taxon>Planctomycetota</taxon>
        <taxon>Planctomycetia</taxon>
        <taxon>Pirellulales</taxon>
        <taxon>Pirellulaceae</taxon>
        <taxon>Rhodopirellula</taxon>
    </lineage>
</organism>
<dbReference type="PANTHER" id="PTHR42709:SF6">
    <property type="entry name" value="UNDECAPRENYL PHOSPHATE TRANSPORTER A"/>
    <property type="match status" value="1"/>
</dbReference>
<comment type="subcellular location">
    <subcellularLocation>
        <location evidence="1">Cell membrane</location>
        <topology evidence="1">Multi-pass membrane protein</topology>
    </subcellularLocation>
</comment>
<dbReference type="InterPro" id="IPR032816">
    <property type="entry name" value="VTT_dom"/>
</dbReference>
<accession>A0ABS8NEQ1</accession>
<evidence type="ECO:0000259" key="7">
    <source>
        <dbReference type="Pfam" id="PF09335"/>
    </source>
</evidence>
<feature type="transmembrane region" description="Helical" evidence="6">
    <location>
        <begin position="169"/>
        <end position="190"/>
    </location>
</feature>
<dbReference type="Pfam" id="PF09335">
    <property type="entry name" value="VTT_dom"/>
    <property type="match status" value="1"/>
</dbReference>
<dbReference type="PANTHER" id="PTHR42709">
    <property type="entry name" value="ALKALINE PHOSPHATASE LIKE PROTEIN"/>
    <property type="match status" value="1"/>
</dbReference>
<keyword evidence="5 6" id="KW-0472">Membrane</keyword>
<sequence>MDQWIERVLEQFGAVGVAALMLLENVFPPIPSEVVMPWAGYAATQGFFSFPAAVLAGSIGSFAGAFGWYWLARKVGKTRLASWVDRYGAWLTLSRGDLDAVERWFDRWGTVAVFVCRLIPGLRTFISVPAGFSKMPMGPFCIFTLLGTVLWTAMLAGIGAWLGRNHEDLAGPLGWISTSVIIAMFVWWCIRLVRQTRQRTQQNVH</sequence>
<keyword evidence="3 6" id="KW-0812">Transmembrane</keyword>
<proteinExistence type="predicted"/>
<dbReference type="Proteomes" id="UP001430306">
    <property type="component" value="Unassembled WGS sequence"/>
</dbReference>
<evidence type="ECO:0000256" key="4">
    <source>
        <dbReference type="ARBA" id="ARBA00022989"/>
    </source>
</evidence>
<evidence type="ECO:0000256" key="3">
    <source>
        <dbReference type="ARBA" id="ARBA00022692"/>
    </source>
</evidence>
<gene>
    <name evidence="8" type="ORF">LOC71_06955</name>
</gene>
<keyword evidence="4 6" id="KW-1133">Transmembrane helix</keyword>
<evidence type="ECO:0000313" key="9">
    <source>
        <dbReference type="Proteomes" id="UP001430306"/>
    </source>
</evidence>
<feature type="transmembrane region" description="Helical" evidence="6">
    <location>
        <begin position="50"/>
        <end position="71"/>
    </location>
</feature>
<feature type="domain" description="VTT" evidence="7">
    <location>
        <begin position="30"/>
        <end position="160"/>
    </location>
</feature>
<evidence type="ECO:0000256" key="6">
    <source>
        <dbReference type="SAM" id="Phobius"/>
    </source>
</evidence>
<protein>
    <submittedName>
        <fullName evidence="8">DedA family protein</fullName>
    </submittedName>
</protein>
<evidence type="ECO:0000256" key="2">
    <source>
        <dbReference type="ARBA" id="ARBA00022475"/>
    </source>
</evidence>